<dbReference type="Proteomes" id="UP000694388">
    <property type="component" value="Unplaced"/>
</dbReference>
<proteinExistence type="predicted"/>
<evidence type="ECO:0000256" key="6">
    <source>
        <dbReference type="ARBA" id="ARBA00022967"/>
    </source>
</evidence>
<name>A0A8C4N9S9_EPTBU</name>
<evidence type="ECO:0000256" key="9">
    <source>
        <dbReference type="ARBA" id="ARBA00023004"/>
    </source>
</evidence>
<feature type="transmembrane region" description="Helical" evidence="18">
    <location>
        <begin position="203"/>
        <end position="223"/>
    </location>
</feature>
<dbReference type="Gene3D" id="1.20.120.1770">
    <property type="match status" value="1"/>
</dbReference>
<dbReference type="PROSITE" id="PS50939">
    <property type="entry name" value="CYTOCHROME_B561"/>
    <property type="match status" value="1"/>
</dbReference>
<evidence type="ECO:0000256" key="7">
    <source>
        <dbReference type="ARBA" id="ARBA00022982"/>
    </source>
</evidence>
<dbReference type="Ensembl" id="ENSEBUT00000001453.1">
    <property type="protein sequence ID" value="ENSEBUP00000001135.1"/>
    <property type="gene ID" value="ENSEBUG00000001052.1"/>
</dbReference>
<dbReference type="AlphaFoldDB" id="A0A8C4N9S9"/>
<keyword evidence="4 18" id="KW-0812">Transmembrane</keyword>
<comment type="catalytic activity">
    <reaction evidence="17">
        <text>monodehydro-L-ascorbate radical(out) + L-ascorbate(in) = monodehydro-L-ascorbate radical(in) + L-ascorbate(out)</text>
        <dbReference type="Rhea" id="RHEA:66524"/>
        <dbReference type="ChEBI" id="CHEBI:38290"/>
        <dbReference type="ChEBI" id="CHEBI:59513"/>
    </reaction>
    <physiologicalReaction direction="left-to-right" evidence="17">
        <dbReference type="Rhea" id="RHEA:66525"/>
    </physiologicalReaction>
</comment>
<evidence type="ECO:0000256" key="13">
    <source>
        <dbReference type="ARBA" id="ARBA00024231"/>
    </source>
</evidence>
<feature type="transmembrane region" description="Helical" evidence="18">
    <location>
        <begin position="56"/>
        <end position="77"/>
    </location>
</feature>
<dbReference type="GO" id="GO:0046872">
    <property type="term" value="F:metal ion binding"/>
    <property type="evidence" value="ECO:0007669"/>
    <property type="project" value="UniProtKB-KW"/>
</dbReference>
<dbReference type="Ensembl" id="ENSEBUT00000001434.1">
    <property type="protein sequence ID" value="ENSEBUP00000001116.1"/>
    <property type="gene ID" value="ENSEBUG00000001052.1"/>
</dbReference>
<evidence type="ECO:0000256" key="1">
    <source>
        <dbReference type="ARBA" id="ARBA00001970"/>
    </source>
</evidence>
<feature type="domain" description="Cytochrome b561" evidence="19">
    <location>
        <begin position="22"/>
        <end position="224"/>
    </location>
</feature>
<dbReference type="GO" id="GO:0042584">
    <property type="term" value="C:chromaffin granule membrane"/>
    <property type="evidence" value="ECO:0007669"/>
    <property type="project" value="UniProtKB-SubCell"/>
</dbReference>
<organism evidence="20 21">
    <name type="scientific">Eptatretus burgeri</name>
    <name type="common">Inshore hagfish</name>
    <dbReference type="NCBI Taxonomy" id="7764"/>
    <lineage>
        <taxon>Eukaryota</taxon>
        <taxon>Metazoa</taxon>
        <taxon>Chordata</taxon>
        <taxon>Craniata</taxon>
        <taxon>Vertebrata</taxon>
        <taxon>Cyclostomata</taxon>
        <taxon>Myxini</taxon>
        <taxon>Myxiniformes</taxon>
        <taxon>Myxinidae</taxon>
        <taxon>Eptatretinae</taxon>
        <taxon>Eptatretus</taxon>
    </lineage>
</organism>
<evidence type="ECO:0000256" key="3">
    <source>
        <dbReference type="ARBA" id="ARBA00022617"/>
    </source>
</evidence>
<evidence type="ECO:0000256" key="12">
    <source>
        <dbReference type="ARBA" id="ARBA00024185"/>
    </source>
</evidence>
<keyword evidence="3" id="KW-0349">Heme</keyword>
<evidence type="ECO:0000256" key="10">
    <source>
        <dbReference type="ARBA" id="ARBA00023136"/>
    </source>
</evidence>
<evidence type="ECO:0000256" key="5">
    <source>
        <dbReference type="ARBA" id="ARBA00022723"/>
    </source>
</evidence>
<evidence type="ECO:0000313" key="20">
    <source>
        <dbReference type="Ensembl" id="ENSEBUP00000001135.1"/>
    </source>
</evidence>
<feature type="transmembrane region" description="Helical" evidence="18">
    <location>
        <begin position="124"/>
        <end position="149"/>
    </location>
</feature>
<keyword evidence="11" id="KW-0968">Cytoplasmic vesicle</keyword>
<evidence type="ECO:0000256" key="8">
    <source>
        <dbReference type="ARBA" id="ARBA00022989"/>
    </source>
</evidence>
<evidence type="ECO:0000259" key="19">
    <source>
        <dbReference type="PROSITE" id="PS50939"/>
    </source>
</evidence>
<dbReference type="PANTHER" id="PTHR10106">
    <property type="entry name" value="CYTOCHROME B561-RELATED"/>
    <property type="match status" value="1"/>
</dbReference>
<keyword evidence="9" id="KW-0408">Iron</keyword>
<evidence type="ECO:0000256" key="17">
    <source>
        <dbReference type="ARBA" id="ARBA00047447"/>
    </source>
</evidence>
<dbReference type="Pfam" id="PF03188">
    <property type="entry name" value="Cytochrom_B561"/>
    <property type="match status" value="1"/>
</dbReference>
<sequence length="254" mass="28386">MASPSSDEVSASTLQLPWFVAGSQALGIGCVVLVGIWMGHYRGGFSWNRDELEFNVHPLCMILGMVFLYGDAIMVYRIFRQESKKCIKIVHAVIHLGALLITIIGFVAVFHFHDAKNIPNLYSLHSWLGLTTVVMFGLQWIIGFLIFLYPGGLAALRAWYLPLHTFFGLAIFTLAIASSLTGMTEKLLFSLNKSYKDMPVEAMLANSLGLLLVAFSVVVGYIVTRPEWKRPSQAEEEALSMHFHRITRGDDEDD</sequence>
<dbReference type="InterPro" id="IPR043205">
    <property type="entry name" value="CYB561/CYBRD1-like"/>
</dbReference>
<keyword evidence="10 18" id="KW-0472">Membrane</keyword>
<dbReference type="InterPro" id="IPR006593">
    <property type="entry name" value="Cyt_b561/ferric_Rdtase_TM"/>
</dbReference>
<dbReference type="GO" id="GO:0016491">
    <property type="term" value="F:oxidoreductase activity"/>
    <property type="evidence" value="ECO:0007669"/>
    <property type="project" value="InterPro"/>
</dbReference>
<protein>
    <recommendedName>
        <fullName evidence="13">Transmembrane ascorbate-dependent reductase CYB561</fullName>
    </recommendedName>
    <alternativeName>
        <fullName evidence="14">Cytochrome b-561</fullName>
    </alternativeName>
    <alternativeName>
        <fullName evidence="15">Cytochrome b561</fullName>
    </alternativeName>
</protein>
<dbReference type="PANTHER" id="PTHR10106:SF14">
    <property type="entry name" value="TRANSMEMBRANE ASCORBATE-DEPENDENT REDUCTASE CYB561"/>
    <property type="match status" value="1"/>
</dbReference>
<evidence type="ECO:0000313" key="21">
    <source>
        <dbReference type="Proteomes" id="UP000694388"/>
    </source>
</evidence>
<feature type="transmembrane region" description="Helical" evidence="18">
    <location>
        <begin position="161"/>
        <end position="183"/>
    </location>
</feature>
<dbReference type="GeneTree" id="ENSGT00950000183197"/>
<dbReference type="Ensembl" id="ENSEBUT00000001471.1">
    <property type="protein sequence ID" value="ENSEBUP00000001152.1"/>
    <property type="gene ID" value="ENSEBUG00000001052.1"/>
</dbReference>
<evidence type="ECO:0000256" key="18">
    <source>
        <dbReference type="SAM" id="Phobius"/>
    </source>
</evidence>
<keyword evidence="8 18" id="KW-1133">Transmembrane helix</keyword>
<accession>A0A8C4N9S9</accession>
<comment type="cofactor">
    <cofactor evidence="1">
        <name>heme b</name>
        <dbReference type="ChEBI" id="CHEBI:60344"/>
    </cofactor>
</comment>
<keyword evidence="7" id="KW-0249">Electron transport</keyword>
<comment type="subcellular location">
    <subcellularLocation>
        <location evidence="12">Cytoplasmic vesicle</location>
        <location evidence="12">Secretory vesicle</location>
        <location evidence="12">Chromaffin granule membrane</location>
        <topology evidence="12">Multi-pass membrane protein</topology>
    </subcellularLocation>
</comment>
<dbReference type="SMART" id="SM00665">
    <property type="entry name" value="B561"/>
    <property type="match status" value="1"/>
</dbReference>
<evidence type="ECO:0000256" key="14">
    <source>
        <dbReference type="ARBA" id="ARBA00030896"/>
    </source>
</evidence>
<evidence type="ECO:0000256" key="2">
    <source>
        <dbReference type="ARBA" id="ARBA00022448"/>
    </source>
</evidence>
<keyword evidence="2" id="KW-0813">Transport</keyword>
<dbReference type="Ensembl" id="ENSEBUT00000001474.1">
    <property type="protein sequence ID" value="ENSEBUP00000001155.1"/>
    <property type="gene ID" value="ENSEBUG00000001052.1"/>
</dbReference>
<reference evidence="20" key="1">
    <citation type="submission" date="2025-05" db="UniProtKB">
        <authorList>
            <consortium name="Ensembl"/>
        </authorList>
    </citation>
    <scope>IDENTIFICATION</scope>
</reference>
<dbReference type="GO" id="GO:0005765">
    <property type="term" value="C:lysosomal membrane"/>
    <property type="evidence" value="ECO:0007669"/>
    <property type="project" value="TreeGrafter"/>
</dbReference>
<dbReference type="FunFam" id="1.20.120.1770:FF:000001">
    <property type="entry name" value="Cytochrome b reductase 1"/>
    <property type="match status" value="1"/>
</dbReference>
<keyword evidence="5" id="KW-0479">Metal-binding</keyword>
<dbReference type="OMA" id="LHFRGGM"/>
<evidence type="ECO:0000256" key="15">
    <source>
        <dbReference type="ARBA" id="ARBA00032709"/>
    </source>
</evidence>
<evidence type="ECO:0000256" key="16">
    <source>
        <dbReference type="ARBA" id="ARBA00045973"/>
    </source>
</evidence>
<keyword evidence="6" id="KW-1278">Translocase</keyword>
<comment type="function">
    <text evidence="16">Transmembrane reductase that uses ascorbate as an electron donor in the cytoplasm and transfers electrons across membranes to reduce monodehydro-L-ascorbate radical in the lumen of secretory vesicles. It is therefore involved the regeneration and homeostasis within secretory vesicles of ascorbate which in turn provides reducing equivalents needed to support the activity of intravesicular enzymes.</text>
</comment>
<keyword evidence="21" id="KW-1185">Reference proteome</keyword>
<feature type="transmembrane region" description="Helical" evidence="18">
    <location>
        <begin position="89"/>
        <end position="112"/>
    </location>
</feature>
<evidence type="ECO:0000256" key="11">
    <source>
        <dbReference type="ARBA" id="ARBA00023329"/>
    </source>
</evidence>
<feature type="transmembrane region" description="Helical" evidence="18">
    <location>
        <begin position="16"/>
        <end position="36"/>
    </location>
</feature>
<evidence type="ECO:0000256" key="4">
    <source>
        <dbReference type="ARBA" id="ARBA00022692"/>
    </source>
</evidence>